<dbReference type="HOGENOM" id="CLU_005391_1_2_4"/>
<evidence type="ECO:0000256" key="4">
    <source>
        <dbReference type="ARBA" id="ARBA00024226"/>
    </source>
</evidence>
<evidence type="ECO:0000313" key="9">
    <source>
        <dbReference type="EMBL" id="AJK50569.1"/>
    </source>
</evidence>
<dbReference type="AlphaFoldDB" id="A0A0B6S7Y7"/>
<sequence length="565" mass="59793">MTPDVHDPVRRTARLGPKRAVRGRRGASRTTPAGAARRPPSTMTTATAAAWPLPHFSFFRLSTGGNVNATRILSELGIERLADSGDLAVHSPIDGQPIGRVASRSAAEVDAALYAAQRAFLAWREVPAPRRGELVRILGNKLREKKQALGALITLECGKILQEGLGEVQEMIDICDFAVGLSRQLYGLTIASERPGHRMAETWHPLGVCTVISAFNFPAAVWSWNAALALVCGNAVIWKPSEKTPLTALATQQILDDALREFGDAPAGLSAVLNGGREVGERLVADPRSNLVSATGSTAMGRAVGVEVARRFGRSLLELGGNNAGIVSSTANMELALRGILFSAVGTAGQRCTSLRRLFVQADVYAATVERLKALYAKVTIGNPLEAGTLMGPLIDGASFARMQAALAQARREGGTVFGGERHAVPGHDGGFYVRPAIVEMPAQTDVVLTETFAPILYVLKYERFDEAIAANNAASHGLSSCVFTTDLRESERFLSAAGSDCGIANVNIGPSGAEIGGAFGGEKETGGGRESGSDAWKSYMRRATNTINYSSALPLAQGIDFNID</sequence>
<evidence type="ECO:0000256" key="3">
    <source>
        <dbReference type="ARBA" id="ARBA00023027"/>
    </source>
</evidence>
<protein>
    <recommendedName>
        <fullName evidence="4">aldehyde dehydrogenase (NAD(+))</fullName>
        <ecNumber evidence="4">1.2.1.3</ecNumber>
    </recommendedName>
</protein>
<dbReference type="PROSITE" id="PS00687">
    <property type="entry name" value="ALDEHYDE_DEHYDR_GLU"/>
    <property type="match status" value="1"/>
</dbReference>
<evidence type="ECO:0000256" key="5">
    <source>
        <dbReference type="PROSITE-ProRule" id="PRU10007"/>
    </source>
</evidence>
<keyword evidence="2 6" id="KW-0560">Oxidoreductase</keyword>
<comment type="subunit">
    <text evidence="1">Homotetramer.</text>
</comment>
<dbReference type="InterPro" id="IPR029510">
    <property type="entry name" value="Ald_DH_CS_GLU"/>
</dbReference>
<keyword evidence="10" id="KW-1185">Reference proteome</keyword>
<dbReference type="InterPro" id="IPR015590">
    <property type="entry name" value="Aldehyde_DH_dom"/>
</dbReference>
<dbReference type="Pfam" id="PF00171">
    <property type="entry name" value="Aldedh"/>
    <property type="match status" value="1"/>
</dbReference>
<name>A0A0B6S7Y7_BURPL</name>
<dbReference type="InterPro" id="IPR016162">
    <property type="entry name" value="Ald_DH_N"/>
</dbReference>
<organism evidence="9 10">
    <name type="scientific">Burkholderia plantarii</name>
    <dbReference type="NCBI Taxonomy" id="41899"/>
    <lineage>
        <taxon>Bacteria</taxon>
        <taxon>Pseudomonadati</taxon>
        <taxon>Pseudomonadota</taxon>
        <taxon>Betaproteobacteria</taxon>
        <taxon>Burkholderiales</taxon>
        <taxon>Burkholderiaceae</taxon>
        <taxon>Burkholderia</taxon>
    </lineage>
</organism>
<feature type="active site" evidence="5">
    <location>
        <position position="318"/>
    </location>
</feature>
<dbReference type="EC" id="1.2.1.3" evidence="4"/>
<dbReference type="Gene3D" id="3.40.605.10">
    <property type="entry name" value="Aldehyde Dehydrogenase, Chain A, domain 1"/>
    <property type="match status" value="1"/>
</dbReference>
<proteinExistence type="inferred from homology"/>
<dbReference type="EMBL" id="CP002581">
    <property type="protein sequence ID" value="AJK50569.1"/>
    <property type="molecule type" value="Genomic_DNA"/>
</dbReference>
<evidence type="ECO:0000259" key="8">
    <source>
        <dbReference type="Pfam" id="PF00171"/>
    </source>
</evidence>
<dbReference type="InterPro" id="IPR044638">
    <property type="entry name" value="ALDH7A1-like"/>
</dbReference>
<dbReference type="InterPro" id="IPR016161">
    <property type="entry name" value="Ald_DH/histidinol_DH"/>
</dbReference>
<dbReference type="CDD" id="cd07130">
    <property type="entry name" value="ALDH_F7_AASADH"/>
    <property type="match status" value="1"/>
</dbReference>
<evidence type="ECO:0000256" key="6">
    <source>
        <dbReference type="RuleBase" id="RU003345"/>
    </source>
</evidence>
<accession>A0A0B6S7Y7</accession>
<dbReference type="InterPro" id="IPR016163">
    <property type="entry name" value="Ald_DH_C"/>
</dbReference>
<evidence type="ECO:0000256" key="7">
    <source>
        <dbReference type="SAM" id="MobiDB-lite"/>
    </source>
</evidence>
<evidence type="ECO:0000256" key="2">
    <source>
        <dbReference type="ARBA" id="ARBA00023002"/>
    </source>
</evidence>
<feature type="compositionally biased region" description="Basic and acidic residues" evidence="7">
    <location>
        <begin position="1"/>
        <end position="10"/>
    </location>
</feature>
<comment type="similarity">
    <text evidence="6">Belongs to the aldehyde dehydrogenase family.</text>
</comment>
<feature type="domain" description="Aldehyde dehydrogenase" evidence="8">
    <location>
        <begin position="84"/>
        <end position="543"/>
    </location>
</feature>
<reference evidence="10" key="1">
    <citation type="submission" date="2011-03" db="EMBL/GenBank/DDBJ databases">
        <authorList>
            <person name="Voget S."/>
            <person name="Streit W.R."/>
            <person name="Jaeger K.E."/>
            <person name="Daniel R."/>
        </authorList>
    </citation>
    <scope>NUCLEOTIDE SEQUENCE [LARGE SCALE GENOMIC DNA]</scope>
    <source>
        <strain evidence="10">PG1</strain>
    </source>
</reference>
<evidence type="ECO:0000313" key="10">
    <source>
        <dbReference type="Proteomes" id="UP000031838"/>
    </source>
</evidence>
<keyword evidence="3" id="KW-0520">NAD</keyword>
<dbReference type="GO" id="GO:0004029">
    <property type="term" value="F:aldehyde dehydrogenase (NAD+) activity"/>
    <property type="evidence" value="ECO:0007669"/>
    <property type="project" value="UniProtKB-EC"/>
</dbReference>
<dbReference type="PANTHER" id="PTHR43521:SF1">
    <property type="entry name" value="ALPHA-AMINOADIPIC SEMIALDEHYDE DEHYDROGENASE"/>
    <property type="match status" value="1"/>
</dbReference>
<dbReference type="SUPFAM" id="SSF53720">
    <property type="entry name" value="ALDH-like"/>
    <property type="match status" value="1"/>
</dbReference>
<dbReference type="KEGG" id="bgp:BGL_2c25130"/>
<dbReference type="Gene3D" id="3.40.309.10">
    <property type="entry name" value="Aldehyde Dehydrogenase, Chain A, domain 2"/>
    <property type="match status" value="1"/>
</dbReference>
<dbReference type="Proteomes" id="UP000031838">
    <property type="component" value="Chromosome 2"/>
</dbReference>
<gene>
    <name evidence="9" type="ORF">BGL_2c25130</name>
</gene>
<dbReference type="PANTHER" id="PTHR43521">
    <property type="entry name" value="ALPHA-AMINOADIPIC SEMIALDEHYDE DEHYDROGENASE"/>
    <property type="match status" value="1"/>
</dbReference>
<feature type="compositionally biased region" description="Basic residues" evidence="7">
    <location>
        <begin position="11"/>
        <end position="27"/>
    </location>
</feature>
<reference evidence="9 10" key="2">
    <citation type="journal article" date="2016" name="Appl. Microbiol. Biotechnol.">
        <title>Mutations improving production and secretion of extracellular lipase by Burkholderia glumae PG1.</title>
        <authorList>
            <person name="Knapp A."/>
            <person name="Voget S."/>
            <person name="Gao R."/>
            <person name="Zaburannyi N."/>
            <person name="Krysciak D."/>
            <person name="Breuer M."/>
            <person name="Hauer B."/>
            <person name="Streit W.R."/>
            <person name="Muller R."/>
            <person name="Daniel R."/>
            <person name="Jaeger K.E."/>
        </authorList>
    </citation>
    <scope>NUCLEOTIDE SEQUENCE [LARGE SCALE GENOMIC DNA]</scope>
    <source>
        <strain evidence="9 10">PG1</strain>
    </source>
</reference>
<feature type="region of interest" description="Disordered" evidence="7">
    <location>
        <begin position="1"/>
        <end position="41"/>
    </location>
</feature>
<evidence type="ECO:0000256" key="1">
    <source>
        <dbReference type="ARBA" id="ARBA00011881"/>
    </source>
</evidence>